<feature type="transmembrane region" description="Helical" evidence="1">
    <location>
        <begin position="38"/>
        <end position="59"/>
    </location>
</feature>
<evidence type="ECO:0000313" key="3">
    <source>
        <dbReference type="Proteomes" id="UP000606889"/>
    </source>
</evidence>
<accession>A0ABR7EF38</accession>
<evidence type="ECO:0000313" key="2">
    <source>
        <dbReference type="EMBL" id="MBC5648404.1"/>
    </source>
</evidence>
<sequence length="213" mass="22704">MRGLLLKEFLGIRSFFKMYAFIIAICIIPVAVAQDGTFSAGFAVGICTFVGIMMCFISFNYDTGSKWDKFVLTLPFTREQIVRSKYLFSLIMVGVGMGLGLALSAVLAAAGQTELDAGMLLTAGFLAACALLSVSLIIPLVFRFGVEKSRIIVIVIFLVPFMTFIALAGNGAVDGAAVEGALPALARVLPVCGAAALVVSYLISVHIYRKKEV</sequence>
<protein>
    <submittedName>
        <fullName evidence="2">ABC-2 transporter permease</fullName>
    </submittedName>
</protein>
<dbReference type="Pfam" id="PF13346">
    <property type="entry name" value="ABC2_membrane_5"/>
    <property type="match status" value="1"/>
</dbReference>
<organism evidence="2 3">
    <name type="scientific">Christensenella tenuis</name>
    <dbReference type="NCBI Taxonomy" id="2763033"/>
    <lineage>
        <taxon>Bacteria</taxon>
        <taxon>Bacillati</taxon>
        <taxon>Bacillota</taxon>
        <taxon>Clostridia</taxon>
        <taxon>Christensenellales</taxon>
        <taxon>Christensenellaceae</taxon>
        <taxon>Christensenella</taxon>
    </lineage>
</organism>
<dbReference type="InterPro" id="IPR025699">
    <property type="entry name" value="ABC2_memb-like"/>
</dbReference>
<feature type="transmembrane region" description="Helical" evidence="1">
    <location>
        <begin position="151"/>
        <end position="173"/>
    </location>
</feature>
<dbReference type="Proteomes" id="UP000606889">
    <property type="component" value="Unassembled WGS sequence"/>
</dbReference>
<evidence type="ECO:0000256" key="1">
    <source>
        <dbReference type="SAM" id="Phobius"/>
    </source>
</evidence>
<proteinExistence type="predicted"/>
<keyword evidence="1" id="KW-0472">Membrane</keyword>
<comment type="caution">
    <text evidence="2">The sequence shown here is derived from an EMBL/GenBank/DDBJ whole genome shotgun (WGS) entry which is preliminary data.</text>
</comment>
<dbReference type="PANTHER" id="PTHR41309">
    <property type="entry name" value="MEMBRANE PROTEIN-RELATED"/>
    <property type="match status" value="1"/>
</dbReference>
<dbReference type="PANTHER" id="PTHR41309:SF2">
    <property type="entry name" value="MEMBRANE PROTEIN"/>
    <property type="match status" value="1"/>
</dbReference>
<gene>
    <name evidence="2" type="ORF">H8S18_08650</name>
</gene>
<keyword evidence="1" id="KW-0812">Transmembrane</keyword>
<feature type="transmembrane region" description="Helical" evidence="1">
    <location>
        <begin position="117"/>
        <end position="142"/>
    </location>
</feature>
<dbReference type="EMBL" id="JACOON010000004">
    <property type="protein sequence ID" value="MBC5648404.1"/>
    <property type="molecule type" value="Genomic_DNA"/>
</dbReference>
<reference evidence="2 3" key="1">
    <citation type="submission" date="2020-08" db="EMBL/GenBank/DDBJ databases">
        <title>Genome public.</title>
        <authorList>
            <person name="Liu C."/>
            <person name="Sun Q."/>
        </authorList>
    </citation>
    <scope>NUCLEOTIDE SEQUENCE [LARGE SCALE GENOMIC DNA]</scope>
    <source>
        <strain evidence="2 3">NSJ-35</strain>
    </source>
</reference>
<name>A0ABR7EF38_9FIRM</name>
<feature type="transmembrane region" description="Helical" evidence="1">
    <location>
        <begin position="12"/>
        <end position="32"/>
    </location>
</feature>
<keyword evidence="1" id="KW-1133">Transmembrane helix</keyword>
<feature type="transmembrane region" description="Helical" evidence="1">
    <location>
        <begin position="185"/>
        <end position="208"/>
    </location>
</feature>
<keyword evidence="3" id="KW-1185">Reference proteome</keyword>
<dbReference type="RefSeq" id="WP_186857911.1">
    <property type="nucleotide sequence ID" value="NZ_JACOON010000004.1"/>
</dbReference>
<feature type="transmembrane region" description="Helical" evidence="1">
    <location>
        <begin position="86"/>
        <end position="111"/>
    </location>
</feature>